<sequence>MGLAIFVLIFATLLIDQPPRPKPSTAPVKEFSAERAMQHLQQIAKDIHHSGSKQIEDVRQYLMAELTRLGVQPYTQQEVGITYDNQKVDLHNIIGVLKGKSSGGKVLVLMSHYDSVDMGPGANDAGTGVAALLEAVRALTNNEQLQNDIWIVLTDGEEMGLQGANGFWKRAEHLEQIGLVVNFEARGSKGASLMFQTSEDNGVLIEHFAQAAPEPVANSFMGDIYRLLPNQTDLTVSLRAGIPGINFAYVDGWTAYHTPEDNLDNVDLSTLQHHGENALAMARQFGNINLENLRTSDHVYFNLFGLLIHYPSSLVVPIAFILWVAFSALLFVASRQQHIRLRGMTTSLLALVGSALLSLVLSFVLYQLVYMLWASKVTLFNGATYDAYLYHISFLLLTLLVHGFLLKKLHDRINELEMMLTGMLFFLLLLTASVIWLPGASYLWMIPLIIHSIVIGFSLYKKDAKVLSGVPAMLVTAVVPVTLFTSLFHLLFIAMPPFKTIVVTIILTLIIAMLNPIFRLLSFHYRWFVTIVAASIVVLLAWGWIHAVPSEERPVFEHLYERY</sequence>
<dbReference type="EMBL" id="VNJK01000001">
    <property type="protein sequence ID" value="TVX94719.1"/>
    <property type="molecule type" value="Genomic_DNA"/>
</dbReference>
<feature type="transmembrane region" description="Helical" evidence="1">
    <location>
        <begin position="314"/>
        <end position="334"/>
    </location>
</feature>
<feature type="transmembrane region" description="Helical" evidence="1">
    <location>
        <begin position="525"/>
        <end position="545"/>
    </location>
</feature>
<feature type="transmembrane region" description="Helical" evidence="1">
    <location>
        <begin position="442"/>
        <end position="460"/>
    </location>
</feature>
<evidence type="ECO:0000313" key="4">
    <source>
        <dbReference type="Proteomes" id="UP000318102"/>
    </source>
</evidence>
<dbReference type="Pfam" id="PF04389">
    <property type="entry name" value="Peptidase_M28"/>
    <property type="match status" value="1"/>
</dbReference>
<dbReference type="SUPFAM" id="SSF53187">
    <property type="entry name" value="Zn-dependent exopeptidases"/>
    <property type="match status" value="1"/>
</dbReference>
<dbReference type="OrthoDB" id="9762302at2"/>
<organism evidence="3 4">
    <name type="scientific">Paenibacillus agilis</name>
    <dbReference type="NCBI Taxonomy" id="3020863"/>
    <lineage>
        <taxon>Bacteria</taxon>
        <taxon>Bacillati</taxon>
        <taxon>Bacillota</taxon>
        <taxon>Bacilli</taxon>
        <taxon>Bacillales</taxon>
        <taxon>Paenibacillaceae</taxon>
        <taxon>Paenibacillus</taxon>
    </lineage>
</organism>
<proteinExistence type="predicted"/>
<dbReference type="Proteomes" id="UP000318102">
    <property type="component" value="Unassembled WGS sequence"/>
</dbReference>
<gene>
    <name evidence="3" type="ORF">FPZ44_12585</name>
</gene>
<evidence type="ECO:0000256" key="1">
    <source>
        <dbReference type="SAM" id="Phobius"/>
    </source>
</evidence>
<protein>
    <submittedName>
        <fullName evidence="3">M20/M25/M40 family metallo-hydrolase</fullName>
    </submittedName>
</protein>
<dbReference type="Gene3D" id="3.40.630.10">
    <property type="entry name" value="Zn peptidases"/>
    <property type="match status" value="1"/>
</dbReference>
<feature type="transmembrane region" description="Helical" evidence="1">
    <location>
        <begin position="418"/>
        <end position="436"/>
    </location>
</feature>
<dbReference type="PANTHER" id="PTHR12147">
    <property type="entry name" value="METALLOPEPTIDASE M28 FAMILY MEMBER"/>
    <property type="match status" value="1"/>
</dbReference>
<dbReference type="InterPro" id="IPR007484">
    <property type="entry name" value="Peptidase_M28"/>
</dbReference>
<dbReference type="GO" id="GO:0006508">
    <property type="term" value="P:proteolysis"/>
    <property type="evidence" value="ECO:0007669"/>
    <property type="project" value="InterPro"/>
</dbReference>
<dbReference type="PANTHER" id="PTHR12147:SF26">
    <property type="entry name" value="PEPTIDASE M28 DOMAIN-CONTAINING PROTEIN"/>
    <property type="match status" value="1"/>
</dbReference>
<keyword evidence="4" id="KW-1185">Reference proteome</keyword>
<dbReference type="GO" id="GO:0008235">
    <property type="term" value="F:metalloexopeptidase activity"/>
    <property type="evidence" value="ECO:0007669"/>
    <property type="project" value="InterPro"/>
</dbReference>
<feature type="transmembrane region" description="Helical" evidence="1">
    <location>
        <begin position="346"/>
        <end position="368"/>
    </location>
</feature>
<feature type="transmembrane region" description="Helical" evidence="1">
    <location>
        <begin position="500"/>
        <end position="518"/>
    </location>
</feature>
<feature type="domain" description="Peptidase M28" evidence="2">
    <location>
        <begin position="92"/>
        <end position="281"/>
    </location>
</feature>
<comment type="caution">
    <text evidence="3">The sequence shown here is derived from an EMBL/GenBank/DDBJ whole genome shotgun (WGS) entry which is preliminary data.</text>
</comment>
<evidence type="ECO:0000313" key="3">
    <source>
        <dbReference type="EMBL" id="TVX94719.1"/>
    </source>
</evidence>
<reference evidence="3 4" key="1">
    <citation type="submission" date="2019-07" db="EMBL/GenBank/DDBJ databases">
        <authorList>
            <person name="Kim J."/>
        </authorList>
    </citation>
    <scope>NUCLEOTIDE SEQUENCE [LARGE SCALE GENOMIC DNA]</scope>
    <source>
        <strain evidence="3 4">N4</strain>
    </source>
</reference>
<feature type="transmembrane region" description="Helical" evidence="1">
    <location>
        <begin position="388"/>
        <end position="406"/>
    </location>
</feature>
<keyword evidence="1" id="KW-0472">Membrane</keyword>
<name>A0A559J4A4_9BACL</name>
<dbReference type="AlphaFoldDB" id="A0A559J4A4"/>
<keyword evidence="1" id="KW-0812">Transmembrane</keyword>
<evidence type="ECO:0000259" key="2">
    <source>
        <dbReference type="Pfam" id="PF04389"/>
    </source>
</evidence>
<dbReference type="InterPro" id="IPR045175">
    <property type="entry name" value="M28_fam"/>
</dbReference>
<accession>A0A559J4A4</accession>
<keyword evidence="1" id="KW-1133">Transmembrane helix</keyword>
<feature type="transmembrane region" description="Helical" evidence="1">
    <location>
        <begin position="472"/>
        <end position="494"/>
    </location>
</feature>